<protein>
    <recommendedName>
        <fullName evidence="2">PDZ domain-containing protein</fullName>
    </recommendedName>
</protein>
<gene>
    <name evidence="3" type="ORF">SNAT2548_LOCUS14685</name>
</gene>
<evidence type="ECO:0000256" key="1">
    <source>
        <dbReference type="SAM" id="MobiDB-lite"/>
    </source>
</evidence>
<feature type="region of interest" description="Disordered" evidence="1">
    <location>
        <begin position="1"/>
        <end position="20"/>
    </location>
</feature>
<feature type="region of interest" description="Disordered" evidence="1">
    <location>
        <begin position="275"/>
        <end position="297"/>
    </location>
</feature>
<evidence type="ECO:0000259" key="2">
    <source>
        <dbReference type="PROSITE" id="PS50106"/>
    </source>
</evidence>
<dbReference type="InterPro" id="IPR001478">
    <property type="entry name" value="PDZ"/>
</dbReference>
<reference evidence="3" key="1">
    <citation type="submission" date="2021-02" db="EMBL/GenBank/DDBJ databases">
        <authorList>
            <person name="Dougan E. K."/>
            <person name="Rhodes N."/>
            <person name="Thang M."/>
            <person name="Chan C."/>
        </authorList>
    </citation>
    <scope>NUCLEOTIDE SEQUENCE</scope>
</reference>
<sequence>MAFPSSNGFGPLWSSETPSEPLKVAVEGHPKGRSEAAALNPIGPPSSAAVHFDGAEPEVEASRLAASAPEDKGSLERRVVALEEENRMLRAALASLREIGTSVLRSLTVDNPQASDHAGTAAPAAAAAGKPAPVVPALPDTGPAKAAVTSVAAESQTPVTFSFSIRKADNTDLGLDVASERNQPGLLVEAILPGGAAEAWNKQQDPGSSSARDLRPGDTILRVNAAEDPEIMLKECRNKQLLKLVVRRAASTEKPPAAPEPAPEKVVTYSPALTATTADSERTPPATAWSSPMWLPTPACLDERPASASANRRVLVI</sequence>
<dbReference type="Gene3D" id="2.30.42.10">
    <property type="match status" value="1"/>
</dbReference>
<dbReference type="Proteomes" id="UP000604046">
    <property type="component" value="Unassembled WGS sequence"/>
</dbReference>
<dbReference type="PROSITE" id="PS50106">
    <property type="entry name" value="PDZ"/>
    <property type="match status" value="1"/>
</dbReference>
<dbReference type="InterPro" id="IPR036034">
    <property type="entry name" value="PDZ_sf"/>
</dbReference>
<evidence type="ECO:0000313" key="4">
    <source>
        <dbReference type="Proteomes" id="UP000604046"/>
    </source>
</evidence>
<comment type="caution">
    <text evidence="3">The sequence shown here is derived from an EMBL/GenBank/DDBJ whole genome shotgun (WGS) entry which is preliminary data.</text>
</comment>
<evidence type="ECO:0000313" key="3">
    <source>
        <dbReference type="EMBL" id="CAE7276889.1"/>
    </source>
</evidence>
<dbReference type="AlphaFoldDB" id="A0A812MWE7"/>
<keyword evidence="4" id="KW-1185">Reference proteome</keyword>
<accession>A0A812MWE7</accession>
<proteinExistence type="predicted"/>
<feature type="domain" description="PDZ" evidence="2">
    <location>
        <begin position="162"/>
        <end position="245"/>
    </location>
</feature>
<feature type="compositionally biased region" description="Polar residues" evidence="1">
    <location>
        <begin position="1"/>
        <end position="18"/>
    </location>
</feature>
<name>A0A812MWE7_9DINO</name>
<organism evidence="3 4">
    <name type="scientific">Symbiodinium natans</name>
    <dbReference type="NCBI Taxonomy" id="878477"/>
    <lineage>
        <taxon>Eukaryota</taxon>
        <taxon>Sar</taxon>
        <taxon>Alveolata</taxon>
        <taxon>Dinophyceae</taxon>
        <taxon>Suessiales</taxon>
        <taxon>Symbiodiniaceae</taxon>
        <taxon>Symbiodinium</taxon>
    </lineage>
</organism>
<feature type="region of interest" description="Disordered" evidence="1">
    <location>
        <begin position="28"/>
        <end position="73"/>
    </location>
</feature>
<dbReference type="CDD" id="cd00136">
    <property type="entry name" value="PDZ_canonical"/>
    <property type="match status" value="1"/>
</dbReference>
<dbReference type="EMBL" id="CAJNDS010001757">
    <property type="protein sequence ID" value="CAE7276889.1"/>
    <property type="molecule type" value="Genomic_DNA"/>
</dbReference>
<dbReference type="SUPFAM" id="SSF50156">
    <property type="entry name" value="PDZ domain-like"/>
    <property type="match status" value="1"/>
</dbReference>